<evidence type="ECO:0000256" key="5">
    <source>
        <dbReference type="SAM" id="MobiDB-lite"/>
    </source>
</evidence>
<reference evidence="9 10" key="1">
    <citation type="submission" date="2024-09" db="EMBL/GenBank/DDBJ databases">
        <authorList>
            <person name="Pan X."/>
        </authorList>
    </citation>
    <scope>NUCLEOTIDE SEQUENCE [LARGE SCALE GENOMIC DNA]</scope>
    <source>
        <strain evidence="9 10">B2969</strain>
    </source>
</reference>
<dbReference type="InterPro" id="IPR023296">
    <property type="entry name" value="Glyco_hydro_beta-prop_sf"/>
</dbReference>
<keyword evidence="6" id="KW-1133">Transmembrane helix</keyword>
<evidence type="ECO:0000256" key="2">
    <source>
        <dbReference type="ARBA" id="ARBA00022801"/>
    </source>
</evidence>
<dbReference type="Pfam" id="PF00251">
    <property type="entry name" value="Glyco_hydro_32N"/>
    <property type="match status" value="1"/>
</dbReference>
<evidence type="ECO:0000256" key="4">
    <source>
        <dbReference type="RuleBase" id="RU362110"/>
    </source>
</evidence>
<dbReference type="RefSeq" id="WP_397558052.1">
    <property type="nucleotide sequence ID" value="NZ_JBIQWL010000011.1"/>
</dbReference>
<organism evidence="9 10">
    <name type="scientific">Microbacterium alkaliflavum</name>
    <dbReference type="NCBI Taxonomy" id="3248839"/>
    <lineage>
        <taxon>Bacteria</taxon>
        <taxon>Bacillati</taxon>
        <taxon>Actinomycetota</taxon>
        <taxon>Actinomycetes</taxon>
        <taxon>Micrococcales</taxon>
        <taxon>Microbacteriaceae</taxon>
        <taxon>Microbacterium</taxon>
    </lineage>
</organism>
<dbReference type="Gene3D" id="2.115.10.20">
    <property type="entry name" value="Glycosyl hydrolase domain, family 43"/>
    <property type="match status" value="1"/>
</dbReference>
<dbReference type="InterPro" id="IPR013189">
    <property type="entry name" value="Glyco_hydro_32_C"/>
</dbReference>
<accession>A0ABW7QCK1</accession>
<dbReference type="Proteomes" id="UP001610861">
    <property type="component" value="Unassembled WGS sequence"/>
</dbReference>
<feature type="domain" description="Glycosyl hydrolase family 32 N-terminal" evidence="7">
    <location>
        <begin position="66"/>
        <end position="365"/>
    </location>
</feature>
<dbReference type="SUPFAM" id="SSF49899">
    <property type="entry name" value="Concanavalin A-like lectins/glucanases"/>
    <property type="match status" value="1"/>
</dbReference>
<dbReference type="SUPFAM" id="SSF75005">
    <property type="entry name" value="Arabinanase/levansucrase/invertase"/>
    <property type="match status" value="1"/>
</dbReference>
<evidence type="ECO:0000313" key="9">
    <source>
        <dbReference type="EMBL" id="MFH8252620.1"/>
    </source>
</evidence>
<comment type="similarity">
    <text evidence="1 4">Belongs to the glycosyl hydrolase 32 family.</text>
</comment>
<keyword evidence="10" id="KW-1185">Reference proteome</keyword>
<dbReference type="InterPro" id="IPR013148">
    <property type="entry name" value="Glyco_hydro_32_N"/>
</dbReference>
<evidence type="ECO:0000313" key="10">
    <source>
        <dbReference type="Proteomes" id="UP001610861"/>
    </source>
</evidence>
<dbReference type="InterPro" id="IPR001362">
    <property type="entry name" value="Glyco_hydro_32"/>
</dbReference>
<evidence type="ECO:0000256" key="1">
    <source>
        <dbReference type="ARBA" id="ARBA00009902"/>
    </source>
</evidence>
<sequence>MQDNDRTTARRVWIGIAAALTLVALLVGVGIAVFRQPATREASPSPTPVSPFERPSGGDPARPAAHLTPARHWMNDPQRPFLLNGVWHYYYLYNADHPDGNGTAWYHATSTDLVHWTDEGVAIDKYTNGLGDIWTGTAVVDHENTAGFGRDAVVAMVTQQDDGVQRQSLFVSRDGGYRFEPYEGNPVIENPGVRDFRDPRLVWDDAHERWIMALAEGSKIGFYTSPNLKDWTYRSGFTTQGLGVLECPDLFPMAVDGDPSRVRWVLAAGANGADEGMTTGTVYWTGDWDGETFTPDDPGHQWLDRGADYYAAVTWDDPRQTEAERLTTRYGIGWLNNWAYAGDVPGEDWSGGTDSIVRTIRLVERDGRATLESAPVDALRGLEGRAEKLDATTLAAGEAVDLPQPPSDAYRLRLDVAVDSADAGELRVRIPRGDGAFATVGYDSERRQVFVARDADAIADRMPDAYRVVRTAPVDARDGRIRLDVVVDVASIEVFTGDGAALSMVSGSAAGTKGLRVEASGGAKRLDGASVAPLRVAPVERRAD</sequence>
<dbReference type="CDD" id="cd18622">
    <property type="entry name" value="GH32_Inu-like"/>
    <property type="match status" value="1"/>
</dbReference>
<feature type="transmembrane region" description="Helical" evidence="6">
    <location>
        <begin position="12"/>
        <end position="34"/>
    </location>
</feature>
<dbReference type="PANTHER" id="PTHR42800:SF1">
    <property type="entry name" value="EXOINULINASE INUD (AFU_ORTHOLOGUE AFUA_5G00480)"/>
    <property type="match status" value="1"/>
</dbReference>
<evidence type="ECO:0000259" key="8">
    <source>
        <dbReference type="Pfam" id="PF08244"/>
    </source>
</evidence>
<dbReference type="EMBL" id="JBIQWL010000011">
    <property type="protein sequence ID" value="MFH8252620.1"/>
    <property type="molecule type" value="Genomic_DNA"/>
</dbReference>
<gene>
    <name evidence="9" type="ORF">ACH3VR_19795</name>
</gene>
<keyword evidence="2 4" id="KW-0378">Hydrolase</keyword>
<keyword evidence="6" id="KW-0472">Membrane</keyword>
<dbReference type="PANTHER" id="PTHR42800">
    <property type="entry name" value="EXOINULINASE INUD (AFU_ORTHOLOGUE AFUA_5G00480)"/>
    <property type="match status" value="1"/>
</dbReference>
<dbReference type="SMART" id="SM00640">
    <property type="entry name" value="Glyco_32"/>
    <property type="match status" value="1"/>
</dbReference>
<feature type="region of interest" description="Disordered" evidence="5">
    <location>
        <begin position="39"/>
        <end position="63"/>
    </location>
</feature>
<evidence type="ECO:0000256" key="6">
    <source>
        <dbReference type="SAM" id="Phobius"/>
    </source>
</evidence>
<keyword evidence="6" id="KW-0812">Transmembrane</keyword>
<evidence type="ECO:0000259" key="7">
    <source>
        <dbReference type="Pfam" id="PF00251"/>
    </source>
</evidence>
<name>A0ABW7QCK1_9MICO</name>
<evidence type="ECO:0000256" key="3">
    <source>
        <dbReference type="ARBA" id="ARBA00023295"/>
    </source>
</evidence>
<protein>
    <submittedName>
        <fullName evidence="9">GH32 C-terminal domain-containing protein</fullName>
    </submittedName>
</protein>
<comment type="caution">
    <text evidence="9">The sequence shown here is derived from an EMBL/GenBank/DDBJ whole genome shotgun (WGS) entry which is preliminary data.</text>
</comment>
<feature type="domain" description="Glycosyl hydrolase family 32 C-terminal" evidence="8">
    <location>
        <begin position="401"/>
        <end position="524"/>
    </location>
</feature>
<dbReference type="Pfam" id="PF08244">
    <property type="entry name" value="Glyco_hydro_32C"/>
    <property type="match status" value="1"/>
</dbReference>
<proteinExistence type="inferred from homology"/>
<dbReference type="InterPro" id="IPR013320">
    <property type="entry name" value="ConA-like_dom_sf"/>
</dbReference>
<keyword evidence="3 4" id="KW-0326">Glycosidase</keyword>
<dbReference type="Gene3D" id="2.60.120.560">
    <property type="entry name" value="Exo-inulinase, domain 1"/>
    <property type="match status" value="1"/>
</dbReference>